<reference evidence="1" key="1">
    <citation type="submission" date="2018-02" db="EMBL/GenBank/DDBJ databases">
        <title>Rhizophora mucronata_Transcriptome.</title>
        <authorList>
            <person name="Meera S.P."/>
            <person name="Sreeshan A."/>
            <person name="Augustine A."/>
        </authorList>
    </citation>
    <scope>NUCLEOTIDE SEQUENCE</scope>
    <source>
        <tissue evidence="1">Leaf</tissue>
    </source>
</reference>
<evidence type="ECO:0000313" key="1">
    <source>
        <dbReference type="EMBL" id="MBX16845.1"/>
    </source>
</evidence>
<protein>
    <submittedName>
        <fullName evidence="1">Uncharacterized protein</fullName>
    </submittedName>
</protein>
<organism evidence="1">
    <name type="scientific">Rhizophora mucronata</name>
    <name type="common">Asiatic mangrove</name>
    <dbReference type="NCBI Taxonomy" id="61149"/>
    <lineage>
        <taxon>Eukaryota</taxon>
        <taxon>Viridiplantae</taxon>
        <taxon>Streptophyta</taxon>
        <taxon>Embryophyta</taxon>
        <taxon>Tracheophyta</taxon>
        <taxon>Spermatophyta</taxon>
        <taxon>Magnoliopsida</taxon>
        <taxon>eudicotyledons</taxon>
        <taxon>Gunneridae</taxon>
        <taxon>Pentapetalae</taxon>
        <taxon>rosids</taxon>
        <taxon>fabids</taxon>
        <taxon>Malpighiales</taxon>
        <taxon>Rhizophoraceae</taxon>
        <taxon>Rhizophora</taxon>
    </lineage>
</organism>
<proteinExistence type="predicted"/>
<accession>A0A2P2LFW2</accession>
<dbReference type="EMBL" id="GGEC01036362">
    <property type="protein sequence ID" value="MBX16846.1"/>
    <property type="molecule type" value="Transcribed_RNA"/>
</dbReference>
<dbReference type="EMBL" id="GGEC01036361">
    <property type="protein sequence ID" value="MBX16845.1"/>
    <property type="molecule type" value="Transcribed_RNA"/>
</dbReference>
<dbReference type="AlphaFoldDB" id="A0A2P2LFW2"/>
<sequence length="84" mass="10103">MANRDPLWDPLFVDMVLVSYRRSRSPPLSFPFVNSQFQDENPNPYKSGQRVREKDWNLSVLQQVCRANFPHLILVFMWSREYKI</sequence>
<name>A0A2P2LFW2_RHIMU</name>